<accession>A0A427XV93</accession>
<dbReference type="GeneID" id="39592290"/>
<dbReference type="InterPro" id="IPR007577">
    <property type="entry name" value="GlycoTrfase_DXD_sugar-bd_CS"/>
</dbReference>
<dbReference type="PANTHER" id="PTHR46830:SF2">
    <property type="entry name" value="ALPHA-1,4-N-ACETYLGLUCOSAMINYLTRANSFERASE"/>
    <property type="match status" value="1"/>
</dbReference>
<name>A0A427XV93_9TREE</name>
<dbReference type="Pfam" id="PF04488">
    <property type="entry name" value="Gly_transf_sug"/>
    <property type="match status" value="1"/>
</dbReference>
<dbReference type="InterPro" id="IPR029044">
    <property type="entry name" value="Nucleotide-diphossugar_trans"/>
</dbReference>
<feature type="transmembrane region" description="Helical" evidence="3">
    <location>
        <begin position="51"/>
        <end position="71"/>
    </location>
</feature>
<keyword evidence="5" id="KW-1185">Reference proteome</keyword>
<sequence>MLDHERPAPKTHRRPRYWGRRGYLPLSLNDRHIRRHHPAALSNVARVAIRILPFAVALLIGMAMGAHHPLYMSIYTRRPATARLLPPTLPPPLDMSATASLVHGLHLPPSLPLPRSPVPSILHYVYGLGPRSLQKPFPYYAHLAMRSALTTLKPDKVMFHCVHEPYGYWWDQVRSYDGWAVDTKGQRRGRVEVVKARDVTWVGKERAPVHHSHTHARRGCDGLQMGRVLTHQFAHKADILRLEILLEHGGIYLDIDTFVLRPFADRHTGLDLMQYDTVLGMEARALDVAHGPRSDDEMRPKGLCNAVIVARPGADFVKLWLQSYDTFRSSKWTEHSVEMPWTLARLYPTLVTVLSDRAFFWPLWTADHIHAVHTTAEYDFAASGQLAYHAWESVARPYLETLDPESIVRVDSSFTRMARRFREKGERIKWRKAQAAAVGLARAEKDEEEEEGDCDDGECDEAGVDTRGHD</sequence>
<evidence type="ECO:0000256" key="1">
    <source>
        <dbReference type="ARBA" id="ARBA00009003"/>
    </source>
</evidence>
<evidence type="ECO:0000313" key="5">
    <source>
        <dbReference type="Proteomes" id="UP000279236"/>
    </source>
</evidence>
<feature type="compositionally biased region" description="Acidic residues" evidence="2">
    <location>
        <begin position="446"/>
        <end position="463"/>
    </location>
</feature>
<reference evidence="4 5" key="1">
    <citation type="submission" date="2018-11" db="EMBL/GenBank/DDBJ databases">
        <title>Genome sequence of Apiotrichum porosum DSM 27194.</title>
        <authorList>
            <person name="Aliyu H."/>
            <person name="Gorte O."/>
            <person name="Ochsenreither K."/>
        </authorList>
    </citation>
    <scope>NUCLEOTIDE SEQUENCE [LARGE SCALE GENOMIC DNA]</scope>
    <source>
        <strain evidence="4 5">DSM 27194</strain>
    </source>
</reference>
<comment type="similarity">
    <text evidence="1">Belongs to the glycosyltransferase 32 family.</text>
</comment>
<organism evidence="4 5">
    <name type="scientific">Apiotrichum porosum</name>
    <dbReference type="NCBI Taxonomy" id="105984"/>
    <lineage>
        <taxon>Eukaryota</taxon>
        <taxon>Fungi</taxon>
        <taxon>Dikarya</taxon>
        <taxon>Basidiomycota</taxon>
        <taxon>Agaricomycotina</taxon>
        <taxon>Tremellomycetes</taxon>
        <taxon>Trichosporonales</taxon>
        <taxon>Trichosporonaceae</taxon>
        <taxon>Apiotrichum</taxon>
    </lineage>
</organism>
<dbReference type="STRING" id="105984.A0A427XV93"/>
<dbReference type="SUPFAM" id="SSF53448">
    <property type="entry name" value="Nucleotide-diphospho-sugar transferases"/>
    <property type="match status" value="1"/>
</dbReference>
<evidence type="ECO:0000256" key="3">
    <source>
        <dbReference type="SAM" id="Phobius"/>
    </source>
</evidence>
<keyword evidence="3" id="KW-0812">Transmembrane</keyword>
<evidence type="ECO:0000313" key="4">
    <source>
        <dbReference type="EMBL" id="RSH82753.1"/>
    </source>
</evidence>
<dbReference type="PANTHER" id="PTHR46830">
    <property type="entry name" value="TRANSFERASE, PUTATIVE-RELATED"/>
    <property type="match status" value="1"/>
</dbReference>
<feature type="region of interest" description="Disordered" evidence="2">
    <location>
        <begin position="440"/>
        <end position="470"/>
    </location>
</feature>
<dbReference type="Gene3D" id="3.90.550.20">
    <property type="match status" value="1"/>
</dbReference>
<dbReference type="EMBL" id="RSCE01000005">
    <property type="protein sequence ID" value="RSH82753.1"/>
    <property type="molecule type" value="Genomic_DNA"/>
</dbReference>
<keyword evidence="3" id="KW-1133">Transmembrane helix</keyword>
<evidence type="ECO:0000256" key="2">
    <source>
        <dbReference type="SAM" id="MobiDB-lite"/>
    </source>
</evidence>
<proteinExistence type="inferred from homology"/>
<dbReference type="Proteomes" id="UP000279236">
    <property type="component" value="Unassembled WGS sequence"/>
</dbReference>
<comment type="caution">
    <text evidence="4">The sequence shown here is derived from an EMBL/GenBank/DDBJ whole genome shotgun (WGS) entry which is preliminary data.</text>
</comment>
<dbReference type="AlphaFoldDB" id="A0A427XV93"/>
<protein>
    <recommendedName>
        <fullName evidence="6">Glycosyltransferase family 32 protein</fullName>
    </recommendedName>
</protein>
<evidence type="ECO:0008006" key="6">
    <source>
        <dbReference type="Google" id="ProtNLM"/>
    </source>
</evidence>
<keyword evidence="3" id="KW-0472">Membrane</keyword>
<gene>
    <name evidence="4" type="ORF">EHS24_007747</name>
</gene>
<dbReference type="OrthoDB" id="409543at2759"/>
<dbReference type="RefSeq" id="XP_028476985.1">
    <property type="nucleotide sequence ID" value="XM_028623092.1"/>
</dbReference>